<feature type="coiled-coil region" evidence="7">
    <location>
        <begin position="23"/>
        <end position="143"/>
    </location>
</feature>
<dbReference type="RefSeq" id="WP_063285162.1">
    <property type="nucleotide sequence ID" value="NZ_JYDC01000015.1"/>
</dbReference>
<evidence type="ECO:0000256" key="2">
    <source>
        <dbReference type="ARBA" id="ARBA00022759"/>
    </source>
</evidence>
<dbReference type="GO" id="GO:0006402">
    <property type="term" value="P:mRNA catabolic process"/>
    <property type="evidence" value="ECO:0007669"/>
    <property type="project" value="UniProtKB-UniRule"/>
</dbReference>
<evidence type="ECO:0000313" key="10">
    <source>
        <dbReference type="Proteomes" id="UP000076480"/>
    </source>
</evidence>
<evidence type="ECO:0000256" key="7">
    <source>
        <dbReference type="SAM" id="Coils"/>
    </source>
</evidence>
<proteinExistence type="inferred from homology"/>
<gene>
    <name evidence="5" type="primary">rny</name>
    <name evidence="9" type="ORF">TY91_01905</name>
</gene>
<dbReference type="NCBIfam" id="TIGR03319">
    <property type="entry name" value="RNase_Y"/>
    <property type="match status" value="1"/>
</dbReference>
<dbReference type="InterPro" id="IPR051094">
    <property type="entry name" value="Diverse_Catalytic_Enzymes"/>
</dbReference>
<evidence type="ECO:0000256" key="1">
    <source>
        <dbReference type="ARBA" id="ARBA00022722"/>
    </source>
</evidence>
<dbReference type="GO" id="GO:0004521">
    <property type="term" value="F:RNA endonuclease activity"/>
    <property type="evidence" value="ECO:0007669"/>
    <property type="project" value="UniProtKB-UniRule"/>
</dbReference>
<dbReference type="InterPro" id="IPR036612">
    <property type="entry name" value="KH_dom_type_1_sf"/>
</dbReference>
<sequence length="532" mass="59048">MIITGLIIIMLVIGFVIGGASRRRQYNTEIANAKQQAQALREKAQADGKRQAARYLAKAKTTIQDERDNSEAEIADQQTDVTNRVNRVEQRKTSLDQMAERLDQRQSAIDDTNNEVKAERNLLAQKRHEASELSHKRQDAIAERAELQPEAAQQMIRDETTQQLANEKDATVRELTDNAEASADKTARNLIIEAIQRGPIDLPREHAEHTVLVPTNDTKTKLVGRDGQHIRLLESLTGTDLVFDTEQPNVLIISTHDPVRRETARIAIESLLASRKITASNIEKQVLTAENDVLKDLRQTGEKTVSSLKIGFMHPDFMKLIGRLKFRTSYGQNMLSHSIEVAQMCGVMASELSENVRLAKRAGLLHDIGKSIDHEIEGTHVEIGTALATAYGEDPLVINAIAAHHGDVEAISPIATLVAAADSVSGSRPGARSESVEDYINRLHSLEKIANDHNGVQDSYAIQAGREIRIVVQPKVLDDDASAKLTNDVKDQIERDLTYPGKIKVTTIRELRAVEYVGDKPTKKKNKKKKRA</sequence>
<dbReference type="CDD" id="cd00077">
    <property type="entry name" value="HDc"/>
    <property type="match status" value="1"/>
</dbReference>
<keyword evidence="10" id="KW-1185">Reference proteome</keyword>
<keyword evidence="1 5" id="KW-0540">Nuclease</keyword>
<dbReference type="PROSITE" id="PS51831">
    <property type="entry name" value="HD"/>
    <property type="match status" value="1"/>
</dbReference>
<keyword evidence="2 5" id="KW-0255">Endonuclease</keyword>
<dbReference type="HAMAP" id="MF_00335">
    <property type="entry name" value="RNase_Y"/>
    <property type="match status" value="1"/>
</dbReference>
<protein>
    <recommendedName>
        <fullName evidence="5 6">Ribonuclease Y</fullName>
        <shortName evidence="5">RNase Y</shortName>
        <ecNumber evidence="5 6">3.1.-.-</ecNumber>
    </recommendedName>
</protein>
<comment type="caution">
    <text evidence="9">The sequence shown here is derived from an EMBL/GenBank/DDBJ whole genome shotgun (WGS) entry which is preliminary data.</text>
</comment>
<evidence type="ECO:0000259" key="8">
    <source>
        <dbReference type="PROSITE" id="PS51831"/>
    </source>
</evidence>
<comment type="similarity">
    <text evidence="5">Belongs to the RNase Y family.</text>
</comment>
<dbReference type="PANTHER" id="PTHR35795">
    <property type="entry name" value="SLR1885 PROTEIN"/>
    <property type="match status" value="1"/>
</dbReference>
<dbReference type="NCBIfam" id="TIGR00277">
    <property type="entry name" value="HDIG"/>
    <property type="match status" value="1"/>
</dbReference>
<comment type="function">
    <text evidence="5">Endoribonuclease that initiates mRNA decay.</text>
</comment>
<dbReference type="GO" id="GO:0003723">
    <property type="term" value="F:RNA binding"/>
    <property type="evidence" value="ECO:0007669"/>
    <property type="project" value="UniProtKB-UniRule"/>
</dbReference>
<evidence type="ECO:0000313" key="9">
    <source>
        <dbReference type="EMBL" id="KZL43081.1"/>
    </source>
</evidence>
<dbReference type="GO" id="GO:0016787">
    <property type="term" value="F:hydrolase activity"/>
    <property type="evidence" value="ECO:0007669"/>
    <property type="project" value="UniProtKB-KW"/>
</dbReference>
<dbReference type="InterPro" id="IPR006674">
    <property type="entry name" value="HD_domain"/>
</dbReference>
<keyword evidence="4 5" id="KW-0694">RNA-binding</keyword>
<dbReference type="AlphaFoldDB" id="A0A166HRR8"/>
<dbReference type="PANTHER" id="PTHR35795:SF1">
    <property type="entry name" value="BIS(5'-NUCLEOSYL)-TETRAPHOSPHATASE, SYMMETRICAL"/>
    <property type="match status" value="1"/>
</dbReference>
<evidence type="ECO:0000256" key="6">
    <source>
        <dbReference type="NCBIfam" id="TIGR03319"/>
    </source>
</evidence>
<dbReference type="SUPFAM" id="SSF109604">
    <property type="entry name" value="HD-domain/PDEase-like"/>
    <property type="match status" value="1"/>
</dbReference>
<dbReference type="GO" id="GO:0005886">
    <property type="term" value="C:plasma membrane"/>
    <property type="evidence" value="ECO:0007669"/>
    <property type="project" value="UniProtKB-UniRule"/>
</dbReference>
<dbReference type="InterPro" id="IPR022711">
    <property type="entry name" value="RNase_Y_N"/>
</dbReference>
<dbReference type="PATRIC" id="fig|33960.6.peg.757"/>
<accession>A0A166HRR8</accession>
<evidence type="ECO:0000256" key="4">
    <source>
        <dbReference type="ARBA" id="ARBA00022884"/>
    </source>
</evidence>
<dbReference type="EMBL" id="JYDC01000015">
    <property type="protein sequence ID" value="KZL43081.1"/>
    <property type="molecule type" value="Genomic_DNA"/>
</dbReference>
<name>A0A166HRR8_SECCO</name>
<organism evidence="9 10">
    <name type="scientific">Secundilactobacillus collinoides</name>
    <name type="common">Lactobacillus collinoides</name>
    <dbReference type="NCBI Taxonomy" id="33960"/>
    <lineage>
        <taxon>Bacteria</taxon>
        <taxon>Bacillati</taxon>
        <taxon>Bacillota</taxon>
        <taxon>Bacilli</taxon>
        <taxon>Lactobacillales</taxon>
        <taxon>Lactobacillaceae</taxon>
        <taxon>Secundilactobacillus</taxon>
    </lineage>
</organism>
<dbReference type="OrthoDB" id="9803205at2"/>
<keyword evidence="3 5" id="KW-0378">Hydrolase</keyword>
<dbReference type="SUPFAM" id="SSF54791">
    <property type="entry name" value="Eukaryotic type KH-domain (KH-domain type I)"/>
    <property type="match status" value="1"/>
</dbReference>
<dbReference type="EC" id="3.1.-.-" evidence="5 6"/>
<dbReference type="InterPro" id="IPR017705">
    <property type="entry name" value="Ribonuclease_Y"/>
</dbReference>
<dbReference type="SMART" id="SM00471">
    <property type="entry name" value="HDc"/>
    <property type="match status" value="1"/>
</dbReference>
<dbReference type="Gene3D" id="1.10.3210.10">
    <property type="entry name" value="Hypothetical protein af1432"/>
    <property type="match status" value="1"/>
</dbReference>
<dbReference type="Pfam" id="PF01966">
    <property type="entry name" value="HD"/>
    <property type="match status" value="1"/>
</dbReference>
<reference evidence="9 10" key="1">
    <citation type="submission" date="2015-02" db="EMBL/GenBank/DDBJ databases">
        <title>Draft genome sequence of Lactobacillus collinoides CUPV2371 isolated from a natural cider, the first genome sequence of a strain of this species.</title>
        <authorList>
            <person name="Puertas A.I."/>
            <person name="Spano G."/>
            <person name="Capozzi V."/>
            <person name="Lamontanara A."/>
            <person name="Orru L."/>
            <person name="Duenas M.T."/>
        </authorList>
    </citation>
    <scope>NUCLEOTIDE SEQUENCE [LARGE SCALE GENOMIC DNA]</scope>
    <source>
        <strain evidence="9 10">237</strain>
    </source>
</reference>
<keyword evidence="7" id="KW-0175">Coiled coil</keyword>
<evidence type="ECO:0000256" key="5">
    <source>
        <dbReference type="HAMAP-Rule" id="MF_00335"/>
    </source>
</evidence>
<feature type="domain" description="HD" evidence="8">
    <location>
        <begin position="334"/>
        <end position="427"/>
    </location>
</feature>
<evidence type="ECO:0000256" key="3">
    <source>
        <dbReference type="ARBA" id="ARBA00022801"/>
    </source>
</evidence>
<dbReference type="InterPro" id="IPR003607">
    <property type="entry name" value="HD/PDEase_dom"/>
</dbReference>
<dbReference type="Proteomes" id="UP000076480">
    <property type="component" value="Unassembled WGS sequence"/>
</dbReference>
<dbReference type="Pfam" id="PF12072">
    <property type="entry name" value="RNase_Y_N"/>
    <property type="match status" value="1"/>
</dbReference>
<dbReference type="InterPro" id="IPR006675">
    <property type="entry name" value="HDIG_dom"/>
</dbReference>